<dbReference type="EMBL" id="JALNTZ010000008">
    <property type="protein sequence ID" value="KAJ3642722.1"/>
    <property type="molecule type" value="Genomic_DNA"/>
</dbReference>
<protein>
    <submittedName>
        <fullName evidence="2">Uncharacterized protein</fullName>
    </submittedName>
</protein>
<feature type="region of interest" description="Disordered" evidence="1">
    <location>
        <begin position="49"/>
        <end position="68"/>
    </location>
</feature>
<reference evidence="2" key="1">
    <citation type="journal article" date="2023" name="G3 (Bethesda)">
        <title>Whole genome assemblies of Zophobas morio and Tenebrio molitor.</title>
        <authorList>
            <person name="Kaur S."/>
            <person name="Stinson S.A."/>
            <person name="diCenzo G.C."/>
        </authorList>
    </citation>
    <scope>NUCLEOTIDE SEQUENCE</scope>
    <source>
        <strain evidence="2">QUZm001</strain>
    </source>
</reference>
<gene>
    <name evidence="2" type="ORF">Zmor_025480</name>
</gene>
<dbReference type="AlphaFoldDB" id="A0AA38HTM6"/>
<evidence type="ECO:0000313" key="2">
    <source>
        <dbReference type="EMBL" id="KAJ3642722.1"/>
    </source>
</evidence>
<sequence>MRSILATRWRAARPSTKTKSASTEKKPRFRNPSSHLKPPETLQIFLPFQNDTATSGPPETPHNLANKMAAGRQGRLVLYRFWSRAEGARRPPRRFCCNAVNNFRFKCAKL</sequence>
<accession>A0AA38HTM6</accession>
<evidence type="ECO:0000313" key="3">
    <source>
        <dbReference type="Proteomes" id="UP001168821"/>
    </source>
</evidence>
<name>A0AA38HTM6_9CUCU</name>
<feature type="region of interest" description="Disordered" evidence="1">
    <location>
        <begin position="1"/>
        <end position="38"/>
    </location>
</feature>
<comment type="caution">
    <text evidence="2">The sequence shown here is derived from an EMBL/GenBank/DDBJ whole genome shotgun (WGS) entry which is preliminary data.</text>
</comment>
<organism evidence="2 3">
    <name type="scientific">Zophobas morio</name>
    <dbReference type="NCBI Taxonomy" id="2755281"/>
    <lineage>
        <taxon>Eukaryota</taxon>
        <taxon>Metazoa</taxon>
        <taxon>Ecdysozoa</taxon>
        <taxon>Arthropoda</taxon>
        <taxon>Hexapoda</taxon>
        <taxon>Insecta</taxon>
        <taxon>Pterygota</taxon>
        <taxon>Neoptera</taxon>
        <taxon>Endopterygota</taxon>
        <taxon>Coleoptera</taxon>
        <taxon>Polyphaga</taxon>
        <taxon>Cucujiformia</taxon>
        <taxon>Tenebrionidae</taxon>
        <taxon>Zophobas</taxon>
    </lineage>
</organism>
<dbReference type="Proteomes" id="UP001168821">
    <property type="component" value="Unassembled WGS sequence"/>
</dbReference>
<proteinExistence type="predicted"/>
<keyword evidence="3" id="KW-1185">Reference proteome</keyword>
<evidence type="ECO:0000256" key="1">
    <source>
        <dbReference type="SAM" id="MobiDB-lite"/>
    </source>
</evidence>